<comment type="caution">
    <text evidence="2">The sequence shown here is derived from an EMBL/GenBank/DDBJ whole genome shotgun (WGS) entry which is preliminary data.</text>
</comment>
<feature type="compositionally biased region" description="Basic and acidic residues" evidence="1">
    <location>
        <begin position="112"/>
        <end position="123"/>
    </location>
</feature>
<evidence type="ECO:0008006" key="4">
    <source>
        <dbReference type="Google" id="ProtNLM"/>
    </source>
</evidence>
<evidence type="ECO:0000256" key="1">
    <source>
        <dbReference type="SAM" id="MobiDB-lite"/>
    </source>
</evidence>
<dbReference type="EMBL" id="PDNC01000078">
    <property type="protein sequence ID" value="PGH00976.1"/>
    <property type="molecule type" value="Genomic_DNA"/>
</dbReference>
<sequence length="123" mass="12840">MSGTEHTFHTTKEDIRKAESQTSGRHGGNVPKDTDVSAMKSVIDSQTDKSADIDRRKANLPLPEQPPAASDLKSANMKTTGAGSGTVSGISSNESETGLRGPATADSSVRTSGEELKKNTAPK</sequence>
<gene>
    <name evidence="2" type="ORF">GX51_05525</name>
</gene>
<reference evidence="2 3" key="1">
    <citation type="submission" date="2017-10" db="EMBL/GenBank/DDBJ databases">
        <title>Comparative genomics in systemic dimorphic fungi from Ajellomycetaceae.</title>
        <authorList>
            <person name="Munoz J.F."/>
            <person name="Mcewen J.G."/>
            <person name="Clay O.K."/>
            <person name="Cuomo C.A."/>
        </authorList>
    </citation>
    <scope>NUCLEOTIDE SEQUENCE [LARGE SCALE GENOMIC DNA]</scope>
    <source>
        <strain evidence="2 3">UAMH130</strain>
    </source>
</reference>
<feature type="compositionally biased region" description="Basic and acidic residues" evidence="1">
    <location>
        <begin position="1"/>
        <end position="19"/>
    </location>
</feature>
<feature type="compositionally biased region" description="Basic and acidic residues" evidence="1">
    <location>
        <begin position="46"/>
        <end position="57"/>
    </location>
</feature>
<proteinExistence type="predicted"/>
<organism evidence="2 3">
    <name type="scientific">Blastomyces parvus</name>
    <dbReference type="NCBI Taxonomy" id="2060905"/>
    <lineage>
        <taxon>Eukaryota</taxon>
        <taxon>Fungi</taxon>
        <taxon>Dikarya</taxon>
        <taxon>Ascomycota</taxon>
        <taxon>Pezizomycotina</taxon>
        <taxon>Eurotiomycetes</taxon>
        <taxon>Eurotiomycetidae</taxon>
        <taxon>Onygenales</taxon>
        <taxon>Ajellomycetaceae</taxon>
        <taxon>Blastomyces</taxon>
    </lineage>
</organism>
<accession>A0A2B7WVZ6</accession>
<dbReference type="OrthoDB" id="3913483at2759"/>
<keyword evidence="3" id="KW-1185">Reference proteome</keyword>
<feature type="region of interest" description="Disordered" evidence="1">
    <location>
        <begin position="1"/>
        <end position="123"/>
    </location>
</feature>
<evidence type="ECO:0000313" key="2">
    <source>
        <dbReference type="EMBL" id="PGH00976.1"/>
    </source>
</evidence>
<evidence type="ECO:0000313" key="3">
    <source>
        <dbReference type="Proteomes" id="UP000224080"/>
    </source>
</evidence>
<dbReference type="Proteomes" id="UP000224080">
    <property type="component" value="Unassembled WGS sequence"/>
</dbReference>
<name>A0A2B7WVZ6_9EURO</name>
<dbReference type="AlphaFoldDB" id="A0A2B7WVZ6"/>
<protein>
    <recommendedName>
        <fullName evidence="4">SMP domain-containing protein</fullName>
    </recommendedName>
</protein>
<feature type="compositionally biased region" description="Polar residues" evidence="1">
    <location>
        <begin position="76"/>
        <end position="96"/>
    </location>
</feature>